<dbReference type="GeneID" id="89980530"/>
<dbReference type="Proteomes" id="UP001358417">
    <property type="component" value="Unassembled WGS sequence"/>
</dbReference>
<keyword evidence="4 11" id="KW-0678">Repressor</keyword>
<evidence type="ECO:0000256" key="5">
    <source>
        <dbReference type="ARBA" id="ARBA00023015"/>
    </source>
</evidence>
<dbReference type="InterPro" id="IPR051139">
    <property type="entry name" value="Mediator_complx_sub13"/>
</dbReference>
<dbReference type="GO" id="GO:0003713">
    <property type="term" value="F:transcription coactivator activity"/>
    <property type="evidence" value="ECO:0007669"/>
    <property type="project" value="TreeGrafter"/>
</dbReference>
<dbReference type="EMBL" id="JAVRRD010000007">
    <property type="protein sequence ID" value="KAK5056851.1"/>
    <property type="molecule type" value="Genomic_DNA"/>
</dbReference>
<comment type="function">
    <text evidence="9 11">Component of the SRB8-11 complex. The SRB8-11 complex is a regulatory module of the Mediator complex which is itself involved in regulation of basal and activated RNA polymerase II-dependent transcription. The SRB8-11 complex may be involved in the transcriptional repression of a subset of genes regulated by Mediator. It may inhibit the association of the Mediator complex with RNA polymerase II to form the holoenzyme complex.</text>
</comment>
<feature type="compositionally biased region" description="Acidic residues" evidence="12">
    <location>
        <begin position="475"/>
        <end position="485"/>
    </location>
</feature>
<dbReference type="InterPro" id="IPR041285">
    <property type="entry name" value="MID_MedPIWI"/>
</dbReference>
<reference evidence="16 17" key="1">
    <citation type="submission" date="2023-08" db="EMBL/GenBank/DDBJ databases">
        <title>Black Yeasts Isolated from many extreme environments.</title>
        <authorList>
            <person name="Coleine C."/>
            <person name="Stajich J.E."/>
            <person name="Selbmann L."/>
        </authorList>
    </citation>
    <scope>NUCLEOTIDE SEQUENCE [LARGE SCALE GENOMIC DNA]</scope>
    <source>
        <strain evidence="16 17">CCFEE 5792</strain>
    </source>
</reference>
<dbReference type="InterPro" id="IPR009401">
    <property type="entry name" value="Med13_C"/>
</dbReference>
<evidence type="ECO:0000256" key="4">
    <source>
        <dbReference type="ARBA" id="ARBA00022491"/>
    </source>
</evidence>
<accession>A0AAV9NGH1</accession>
<keyword evidence="6 11" id="KW-0010">Activator</keyword>
<evidence type="ECO:0000256" key="6">
    <source>
        <dbReference type="ARBA" id="ARBA00023159"/>
    </source>
</evidence>
<dbReference type="PANTHER" id="PTHR48249">
    <property type="entry name" value="MEDIATOR OF RNA POLYMERASE II TRANSCRIPTION SUBUNIT 13"/>
    <property type="match status" value="1"/>
</dbReference>
<evidence type="ECO:0000256" key="10">
    <source>
        <dbReference type="ARBA" id="ARBA00032008"/>
    </source>
</evidence>
<dbReference type="GO" id="GO:0045944">
    <property type="term" value="P:positive regulation of transcription by RNA polymerase II"/>
    <property type="evidence" value="ECO:0007669"/>
    <property type="project" value="TreeGrafter"/>
</dbReference>
<name>A0AAV9NGH1_9EURO</name>
<keyword evidence="7 11" id="KW-0804">Transcription</keyword>
<evidence type="ECO:0000256" key="8">
    <source>
        <dbReference type="ARBA" id="ARBA00023242"/>
    </source>
</evidence>
<evidence type="ECO:0000256" key="11">
    <source>
        <dbReference type="RuleBase" id="RU364134"/>
    </source>
</evidence>
<feature type="region of interest" description="Disordered" evidence="12">
    <location>
        <begin position="545"/>
        <end position="566"/>
    </location>
</feature>
<feature type="compositionally biased region" description="Acidic residues" evidence="12">
    <location>
        <begin position="493"/>
        <end position="506"/>
    </location>
</feature>
<dbReference type="RefSeq" id="XP_064708567.1">
    <property type="nucleotide sequence ID" value="XM_064855907.1"/>
</dbReference>
<dbReference type="Pfam" id="PF18296">
    <property type="entry name" value="MID_MedPIWI"/>
    <property type="match status" value="1"/>
</dbReference>
<evidence type="ECO:0000256" key="3">
    <source>
        <dbReference type="ARBA" id="ARBA00019618"/>
    </source>
</evidence>
<keyword evidence="5 11" id="KW-0805">Transcription regulation</keyword>
<organism evidence="16 17">
    <name type="scientific">Exophiala bonariae</name>
    <dbReference type="NCBI Taxonomy" id="1690606"/>
    <lineage>
        <taxon>Eukaryota</taxon>
        <taxon>Fungi</taxon>
        <taxon>Dikarya</taxon>
        <taxon>Ascomycota</taxon>
        <taxon>Pezizomycotina</taxon>
        <taxon>Eurotiomycetes</taxon>
        <taxon>Chaetothyriomycetidae</taxon>
        <taxon>Chaetothyriales</taxon>
        <taxon>Herpotrichiellaceae</taxon>
        <taxon>Exophiala</taxon>
    </lineage>
</organism>
<evidence type="ECO:0000256" key="12">
    <source>
        <dbReference type="SAM" id="MobiDB-lite"/>
    </source>
</evidence>
<protein>
    <recommendedName>
        <fullName evidence="3 11">Mediator of RNA polymerase II transcription subunit 13</fullName>
    </recommendedName>
    <alternativeName>
        <fullName evidence="10 11">Mediator complex subunit 13</fullName>
    </alternativeName>
</protein>
<dbReference type="GO" id="GO:0016592">
    <property type="term" value="C:mediator complex"/>
    <property type="evidence" value="ECO:0007669"/>
    <property type="project" value="InterPro"/>
</dbReference>
<evidence type="ECO:0000256" key="9">
    <source>
        <dbReference type="ARBA" id="ARBA00025661"/>
    </source>
</evidence>
<feature type="domain" description="Mediator complex subunit Med13 N-terminal" evidence="14">
    <location>
        <begin position="5"/>
        <end position="339"/>
    </location>
</feature>
<comment type="subcellular location">
    <subcellularLocation>
        <location evidence="1 11">Nucleus</location>
    </subcellularLocation>
</comment>
<dbReference type="Pfam" id="PF06333">
    <property type="entry name" value="Med13_C"/>
    <property type="match status" value="1"/>
</dbReference>
<feature type="domain" description="Mediator complex subunit Med13 C-terminal" evidence="13">
    <location>
        <begin position="1055"/>
        <end position="1370"/>
    </location>
</feature>
<feature type="domain" description="MID" evidence="15">
    <location>
        <begin position="880"/>
        <end position="1042"/>
    </location>
</feature>
<keyword evidence="8 11" id="KW-0539">Nucleus</keyword>
<comment type="similarity">
    <text evidence="2 11">Belongs to the Mediator complex subunit 13 family.</text>
</comment>
<gene>
    <name evidence="16" type="ORF">LTR84_012383</name>
</gene>
<comment type="subunit">
    <text evidence="11">Component of the SRB8-11 complex, which itself associates with the Mediator complex.</text>
</comment>
<evidence type="ECO:0000313" key="17">
    <source>
        <dbReference type="Proteomes" id="UP001358417"/>
    </source>
</evidence>
<dbReference type="PANTHER" id="PTHR48249:SF3">
    <property type="entry name" value="MEDIATOR OF RNA POLYMERASE II TRANSCRIPTION SUBUNIT 13"/>
    <property type="match status" value="1"/>
</dbReference>
<evidence type="ECO:0000256" key="2">
    <source>
        <dbReference type="ARBA" id="ARBA00009354"/>
    </source>
</evidence>
<evidence type="ECO:0000259" key="15">
    <source>
        <dbReference type="Pfam" id="PF18296"/>
    </source>
</evidence>
<evidence type="ECO:0000313" key="16">
    <source>
        <dbReference type="EMBL" id="KAK5056851.1"/>
    </source>
</evidence>
<evidence type="ECO:0000259" key="13">
    <source>
        <dbReference type="Pfam" id="PF06333"/>
    </source>
</evidence>
<sequence length="1381" mass="151590">MATALDFPGNCTTNVYTLNDFGEIAYIVCTVANPPNQDHSVFSNTPENILARLRRTERQFRDASILAALDIEALQLFTFYKKVDIANAKDQKTLLSKFGFVLRSNTCTIAYKTAARLPDLMKPDQSRLYRLFTTAIISSLKISPSNECELQSLGPNLYLAEHMSSGSDVHEFNSLSKWILHRVDLQVIPSGHIILTIARDHDLSFMRLTDALSHGGLSARTARSMPLYLAPVGIIARLDTSCLMDLDSPMEDCVQSPGDESSTARKEVWKEMLPLWLKDRINFAADLKDSLWIEVQVPVRGDDAQAEEGSQDSSSEPVIFESISWRTVFWPAKLCFLQHTKQESFQESTDEIDDPLQFVQTWINGTVEVSATNTSQTQQNMFEDEDEPLFAEDGTFDDPEHFQPFGPPAFPASQTIYPTPPDALMTHATPGLSVDGIPVTPANGHHHNATTQSGQDEEMPDFDVSHTSGTGAGYYDEDLFDEMPDDNFGQEGNGDEPNWDFFDDPGMDTKDASTGVQRQLNDVSMTGNNGNDVGDHNYKAAEDIEMSPTDQRTKPEQVATSATGESTVDTLKKLDLPSQATIIPETDSQATQMAPPTSPKQQIIFEEPMPKGSPQSNNDRRRSSVYDGLQSVAITSDRDSRYASDGTYWFDPSPTTTNPKTALKQSAIYQMMPGSPSGSDDSSLSSYPMSLDHGSANNWAASGLSRQWTEYHVESPAGNDLHNDDDKAAIKQEIQQFLNSLPNGLKTPPLATDFAVSKRVREIPVMSNQKFLQVAHILVEQVSQTSLIPHAEHLDHQAIPDDQLDVHADLSGINTSASSSSLYQLVNLRSESNQSRPHGRITKLASPQVHVRRAEQPLTASTSILGFWDILNLQPENGAKDVTAFCIHPDARTVVDGCSNFLQRMKDAYSACALGAHSTGNIAGLTKTGLLAWNLNESHQANLRSMSKRLGSALAAASDLKGMIVVYMISKSDRMTDYLETCYAFHTLFESFVQATTDKKNVTDIALQIIPMSFVADSETLVIPAQGAYLKLALEVYNRVPPPQSEAAPPPGICASAASIAMTEASVHFRLTTEVSSPLFQHGSCLHVAYSTSDDGRWITAAWTDACGKLGLTMSYCTQIWSSSPKRQRQDIFKEIWEISHDLIGKAQSTWRLCVAKTDVFDSEELDEWREATEGSSSNKKKCVLVLLSVRIYSMLKMVPPPGLGRTGGPNMYGTPASTPQAGGITSPDQLVPATPTPGGSGIVNAPTPPEHGYDPNADSDLTLMDPAEESWSIVLPYGINQTTNMVELRPSTLTGLLMKRKGVKGEDGHTSIEVSLFQSIQPNPPVDEPWTDELLEDIIRQYRGLVTLSVTRGCIRPNLDCLPWHIATAKRGACVLGQVM</sequence>
<dbReference type="Pfam" id="PF11597">
    <property type="entry name" value="Med13_N"/>
    <property type="match status" value="1"/>
</dbReference>
<dbReference type="InterPro" id="IPR021643">
    <property type="entry name" value="Mediator_Med13_N"/>
</dbReference>
<feature type="region of interest" description="Disordered" evidence="12">
    <location>
        <begin position="440"/>
        <end position="516"/>
    </location>
</feature>
<comment type="caution">
    <text evidence="16">The sequence shown here is derived from an EMBL/GenBank/DDBJ whole genome shotgun (WGS) entry which is preliminary data.</text>
</comment>
<proteinExistence type="inferred from homology"/>
<evidence type="ECO:0000259" key="14">
    <source>
        <dbReference type="Pfam" id="PF11597"/>
    </source>
</evidence>
<keyword evidence="17" id="KW-1185">Reference proteome</keyword>
<evidence type="ECO:0000256" key="7">
    <source>
        <dbReference type="ARBA" id="ARBA00023163"/>
    </source>
</evidence>
<evidence type="ECO:0000256" key="1">
    <source>
        <dbReference type="ARBA" id="ARBA00004123"/>
    </source>
</evidence>
<feature type="region of interest" description="Disordered" evidence="12">
    <location>
        <begin position="607"/>
        <end position="632"/>
    </location>
</feature>